<proteinExistence type="predicted"/>
<keyword evidence="1" id="KW-0805">Transcription regulation</keyword>
<evidence type="ECO:0000256" key="2">
    <source>
        <dbReference type="ARBA" id="ARBA00023125"/>
    </source>
</evidence>
<dbReference type="SUPFAM" id="SSF54909">
    <property type="entry name" value="Dimeric alpha+beta barrel"/>
    <property type="match status" value="1"/>
</dbReference>
<dbReference type="PROSITE" id="PS50956">
    <property type="entry name" value="HTH_ASNC_2"/>
    <property type="match status" value="1"/>
</dbReference>
<dbReference type="GO" id="GO:0043565">
    <property type="term" value="F:sequence-specific DNA binding"/>
    <property type="evidence" value="ECO:0007669"/>
    <property type="project" value="InterPro"/>
</dbReference>
<evidence type="ECO:0000256" key="1">
    <source>
        <dbReference type="ARBA" id="ARBA00023015"/>
    </source>
</evidence>
<name>A0A4R2MA64_9BACE</name>
<reference evidence="5 6" key="1">
    <citation type="submission" date="2019-03" db="EMBL/GenBank/DDBJ databases">
        <title>Genomic Encyclopedia of Type Strains, Phase IV (KMG-IV): sequencing the most valuable type-strain genomes for metagenomic binning, comparative biology and taxonomic classification.</title>
        <authorList>
            <person name="Goeker M."/>
        </authorList>
    </citation>
    <scope>NUCLEOTIDE SEQUENCE [LARGE SCALE GENOMIC DNA]</scope>
    <source>
        <strain evidence="5 6">DSM 23917</strain>
    </source>
</reference>
<dbReference type="InterPro" id="IPR019887">
    <property type="entry name" value="Tscrpt_reg_AsnC/Lrp_C"/>
</dbReference>
<dbReference type="Proteomes" id="UP000295600">
    <property type="component" value="Unassembled WGS sequence"/>
</dbReference>
<dbReference type="GO" id="GO:0043200">
    <property type="term" value="P:response to amino acid"/>
    <property type="evidence" value="ECO:0007669"/>
    <property type="project" value="TreeGrafter"/>
</dbReference>
<accession>A0A4R2MA64</accession>
<dbReference type="Gene3D" id="1.10.10.10">
    <property type="entry name" value="Winged helix-like DNA-binding domain superfamily/Winged helix DNA-binding domain"/>
    <property type="match status" value="1"/>
</dbReference>
<evidence type="ECO:0000313" key="5">
    <source>
        <dbReference type="EMBL" id="TCO95229.1"/>
    </source>
</evidence>
<dbReference type="Gene3D" id="3.30.70.920">
    <property type="match status" value="1"/>
</dbReference>
<dbReference type="InterPro" id="IPR011008">
    <property type="entry name" value="Dimeric_a/b-barrel"/>
</dbReference>
<dbReference type="EMBL" id="SLXB01000003">
    <property type="protein sequence ID" value="TCO95229.1"/>
    <property type="molecule type" value="Genomic_DNA"/>
</dbReference>
<dbReference type="SMART" id="SM00344">
    <property type="entry name" value="HTH_ASNC"/>
    <property type="match status" value="1"/>
</dbReference>
<dbReference type="InterPro" id="IPR036388">
    <property type="entry name" value="WH-like_DNA-bd_sf"/>
</dbReference>
<dbReference type="Pfam" id="PF13412">
    <property type="entry name" value="HTH_24"/>
    <property type="match status" value="1"/>
</dbReference>
<dbReference type="InterPro" id="IPR036390">
    <property type="entry name" value="WH_DNA-bd_sf"/>
</dbReference>
<dbReference type="PRINTS" id="PR00033">
    <property type="entry name" value="HTHASNC"/>
</dbReference>
<organism evidence="5 6">
    <name type="scientific">Prevotella heparinolytica</name>
    <dbReference type="NCBI Taxonomy" id="28113"/>
    <lineage>
        <taxon>Bacteria</taxon>
        <taxon>Pseudomonadati</taxon>
        <taxon>Bacteroidota</taxon>
        <taxon>Bacteroidia</taxon>
        <taxon>Bacteroidales</taxon>
        <taxon>Bacteroidaceae</taxon>
        <taxon>Bacteroides</taxon>
    </lineage>
</organism>
<evidence type="ECO:0000259" key="4">
    <source>
        <dbReference type="PROSITE" id="PS50956"/>
    </source>
</evidence>
<evidence type="ECO:0000313" key="6">
    <source>
        <dbReference type="Proteomes" id="UP000295600"/>
    </source>
</evidence>
<dbReference type="InterPro" id="IPR019888">
    <property type="entry name" value="Tscrpt_reg_AsnC-like"/>
</dbReference>
<gene>
    <name evidence="5" type="ORF">EV202_103105</name>
</gene>
<keyword evidence="3" id="KW-0804">Transcription</keyword>
<dbReference type="PANTHER" id="PTHR30154">
    <property type="entry name" value="LEUCINE-RESPONSIVE REGULATORY PROTEIN"/>
    <property type="match status" value="1"/>
</dbReference>
<comment type="caution">
    <text evidence="5">The sequence shown here is derived from an EMBL/GenBank/DDBJ whole genome shotgun (WGS) entry which is preliminary data.</text>
</comment>
<protein>
    <submittedName>
        <fullName evidence="5">DNA-binding Lrp family transcriptional regulator</fullName>
    </submittedName>
</protein>
<evidence type="ECO:0000256" key="3">
    <source>
        <dbReference type="ARBA" id="ARBA00023163"/>
    </source>
</evidence>
<dbReference type="Pfam" id="PF01037">
    <property type="entry name" value="AsnC_trans_reg"/>
    <property type="match status" value="1"/>
</dbReference>
<feature type="domain" description="HTH asnC-type" evidence="4">
    <location>
        <begin position="84"/>
        <end position="145"/>
    </location>
</feature>
<sequence>MASVIGVATKICFFKFICNFSFVRDRGCVYLGIWDGNIILFLQDKVINRIFIGEKIVTLHVSVWIYGDYRIINHLKLKMGHHQLDTLDEQILKLIADNARIPFLEVARACNVSGAAIHQRIQKLTNMGILKGSEYVIDPEKIGYETCAYIGIFLQDPASFDAVTKALEAIPEVVECHFTTGKYDMFIKLYARNNHHLLSIIHDKLQPLGLARTETLISFHEAIKRQMPIEIEEGKD</sequence>
<dbReference type="PANTHER" id="PTHR30154:SF34">
    <property type="entry name" value="TRANSCRIPTIONAL REGULATOR AZLB"/>
    <property type="match status" value="1"/>
</dbReference>
<dbReference type="AlphaFoldDB" id="A0A4R2MA64"/>
<dbReference type="GO" id="GO:0005829">
    <property type="term" value="C:cytosol"/>
    <property type="evidence" value="ECO:0007669"/>
    <property type="project" value="TreeGrafter"/>
</dbReference>
<dbReference type="InterPro" id="IPR000485">
    <property type="entry name" value="AsnC-type_HTH_dom"/>
</dbReference>
<keyword evidence="2 5" id="KW-0238">DNA-binding</keyword>
<dbReference type="SUPFAM" id="SSF46785">
    <property type="entry name" value="Winged helix' DNA-binding domain"/>
    <property type="match status" value="1"/>
</dbReference>